<name>A0A060ZTL1_9ACTN</name>
<protein>
    <submittedName>
        <fullName evidence="2">Uncharacterized protein</fullName>
    </submittedName>
</protein>
<proteinExistence type="predicted"/>
<dbReference type="EMBL" id="LK022848">
    <property type="protein sequence ID" value="CDR09465.1"/>
    <property type="molecule type" value="Genomic_DNA"/>
</dbReference>
<evidence type="ECO:0000256" key="1">
    <source>
        <dbReference type="SAM" id="MobiDB-lite"/>
    </source>
</evidence>
<organism evidence="2">
    <name type="scientific">Streptomyces iranensis</name>
    <dbReference type="NCBI Taxonomy" id="576784"/>
    <lineage>
        <taxon>Bacteria</taxon>
        <taxon>Bacillati</taxon>
        <taxon>Actinomycetota</taxon>
        <taxon>Actinomycetes</taxon>
        <taxon>Kitasatosporales</taxon>
        <taxon>Streptomycetaceae</taxon>
        <taxon>Streptomyces</taxon>
        <taxon>Streptomyces violaceusniger group</taxon>
    </lineage>
</organism>
<accession>A0A060ZTL1</accession>
<feature type="region of interest" description="Disordered" evidence="1">
    <location>
        <begin position="25"/>
        <end position="46"/>
    </location>
</feature>
<gene>
    <name evidence="2" type="ORF">SIRAN6074</name>
</gene>
<dbReference type="AlphaFoldDB" id="A0A060ZTL1"/>
<sequence length="46" mass="4727">MASVAECMSPQAQAERGQLDYAAQAPTGAHECAHMGADPQPIDLTG</sequence>
<dbReference type="HOGENOM" id="CLU_3189582_0_0_11"/>
<evidence type="ECO:0000313" key="2">
    <source>
        <dbReference type="EMBL" id="CDR09465.1"/>
    </source>
</evidence>
<reference evidence="2" key="1">
    <citation type="submission" date="2014-05" db="EMBL/GenBank/DDBJ databases">
        <authorList>
            <person name="Horn Fabian"/>
        </authorList>
    </citation>
    <scope>NUCLEOTIDE SEQUENCE</scope>
</reference>